<proteinExistence type="predicted"/>
<name>A0A084WIZ4_ANOSI</name>
<dbReference type="EMBL" id="ATLV01023957">
    <property type="status" value="NOT_ANNOTATED_CDS"/>
    <property type="molecule type" value="Genomic_DNA"/>
</dbReference>
<dbReference type="VEuPathDB" id="VectorBase:ASIC018253"/>
<reference evidence="1 3" key="1">
    <citation type="journal article" date="2014" name="BMC Genomics">
        <title>Genome sequence of Anopheles sinensis provides insight into genetics basis of mosquito competence for malaria parasites.</title>
        <authorList>
            <person name="Zhou D."/>
            <person name="Zhang D."/>
            <person name="Ding G."/>
            <person name="Shi L."/>
            <person name="Hou Q."/>
            <person name="Ye Y."/>
            <person name="Xu Y."/>
            <person name="Zhou H."/>
            <person name="Xiong C."/>
            <person name="Li S."/>
            <person name="Yu J."/>
            <person name="Hong S."/>
            <person name="Yu X."/>
            <person name="Zou P."/>
            <person name="Chen C."/>
            <person name="Chang X."/>
            <person name="Wang W."/>
            <person name="Lv Y."/>
            <person name="Sun Y."/>
            <person name="Ma L."/>
            <person name="Shen B."/>
            <person name="Zhu C."/>
        </authorList>
    </citation>
    <scope>NUCLEOTIDE SEQUENCE [LARGE SCALE GENOMIC DNA]</scope>
</reference>
<accession>A0A084WIZ4</accession>
<dbReference type="Proteomes" id="UP000030765">
    <property type="component" value="Unassembled WGS sequence"/>
</dbReference>
<reference evidence="2" key="2">
    <citation type="submission" date="2020-05" db="UniProtKB">
        <authorList>
            <consortium name="EnsemblMetazoa"/>
        </authorList>
    </citation>
    <scope>IDENTIFICATION</scope>
</reference>
<evidence type="ECO:0000313" key="3">
    <source>
        <dbReference type="Proteomes" id="UP000030765"/>
    </source>
</evidence>
<gene>
    <name evidence="1" type="ORF">ZHAS_00018253</name>
</gene>
<dbReference type="AlphaFoldDB" id="A0A084WIZ4"/>
<dbReference type="EnsemblMetazoa" id="ASIC018253-RA">
    <property type="protein sequence ID" value="ASIC018253-PA"/>
    <property type="gene ID" value="ASIC018253"/>
</dbReference>
<protein>
    <submittedName>
        <fullName evidence="1 2">Uncharacterized protein</fullName>
    </submittedName>
</protein>
<keyword evidence="3" id="KW-1185">Reference proteome</keyword>
<dbReference type="EMBL" id="KE525347">
    <property type="protein sequence ID" value="KFB50188.1"/>
    <property type="molecule type" value="Genomic_DNA"/>
</dbReference>
<evidence type="ECO:0000313" key="1">
    <source>
        <dbReference type="EMBL" id="KFB50188.1"/>
    </source>
</evidence>
<sequence length="65" mass="7546">MPASVKIRLLVSDFDRLGQAGCRTLQISSHRVKLSIISITCLLRFPTVRHRANNHHQQHEQQQHH</sequence>
<evidence type="ECO:0000313" key="2">
    <source>
        <dbReference type="EnsemblMetazoa" id="ASIC018253-PA"/>
    </source>
</evidence>
<organism evidence="1">
    <name type="scientific">Anopheles sinensis</name>
    <name type="common">Mosquito</name>
    <dbReference type="NCBI Taxonomy" id="74873"/>
    <lineage>
        <taxon>Eukaryota</taxon>
        <taxon>Metazoa</taxon>
        <taxon>Ecdysozoa</taxon>
        <taxon>Arthropoda</taxon>
        <taxon>Hexapoda</taxon>
        <taxon>Insecta</taxon>
        <taxon>Pterygota</taxon>
        <taxon>Neoptera</taxon>
        <taxon>Endopterygota</taxon>
        <taxon>Diptera</taxon>
        <taxon>Nematocera</taxon>
        <taxon>Culicoidea</taxon>
        <taxon>Culicidae</taxon>
        <taxon>Anophelinae</taxon>
        <taxon>Anopheles</taxon>
    </lineage>
</organism>